<dbReference type="NCBIfam" id="TIGR00566">
    <property type="entry name" value="trpG_papA"/>
    <property type="match status" value="1"/>
</dbReference>
<evidence type="ECO:0000313" key="3">
    <source>
        <dbReference type="EMBL" id="QBK26240.1"/>
    </source>
</evidence>
<dbReference type="KEGG" id="uth:DKZ56_10425"/>
<dbReference type="InterPro" id="IPR029062">
    <property type="entry name" value="Class_I_gatase-like"/>
</dbReference>
<organism evidence="3 4">
    <name type="scientific">Ureibacillus thermophilus</name>
    <dbReference type="NCBI Taxonomy" id="367743"/>
    <lineage>
        <taxon>Bacteria</taxon>
        <taxon>Bacillati</taxon>
        <taxon>Bacillota</taxon>
        <taxon>Bacilli</taxon>
        <taxon>Bacillales</taxon>
        <taxon>Caryophanaceae</taxon>
        <taxon>Ureibacillus</taxon>
    </lineage>
</organism>
<evidence type="ECO:0000313" key="4">
    <source>
        <dbReference type="Proteomes" id="UP000291151"/>
    </source>
</evidence>
<reference evidence="3 4" key="1">
    <citation type="submission" date="2019-02" db="EMBL/GenBank/DDBJ databases">
        <title>Ureibacillus thermophilus.</title>
        <authorList>
            <person name="Sunny J.S."/>
            <person name="Natarajan A."/>
            <person name="Saleena L.M."/>
        </authorList>
    </citation>
    <scope>NUCLEOTIDE SEQUENCE [LARGE SCALE GENOMIC DNA]</scope>
    <source>
        <strain evidence="3 4">LM102</strain>
    </source>
</reference>
<proteinExistence type="predicted"/>
<dbReference type="CDD" id="cd01743">
    <property type="entry name" value="GATase1_Anthranilate_Synthase"/>
    <property type="match status" value="1"/>
</dbReference>
<protein>
    <submittedName>
        <fullName evidence="3">Aminodeoxychorismate/anthranilate synthase component II</fullName>
    </submittedName>
</protein>
<sequence length="189" mass="21051">MILLIDHYDSFTYNLYQQIAALGKEVKVVRYDDITIEEIRSLQLEAIILSPGPGNPDEIPQSVQLVQELYNKVPILGVCLGHQIIGAAFGGEIVQARRIMHGKTSLLNYEQKGLFQKVDGEVEVMRYHSLVIEPSTLSNEFEVIATAKDDGEIMAIQHKKLPVYGVQFHPESIGTPTGTKIMETFLAAI</sequence>
<dbReference type="Proteomes" id="UP000291151">
    <property type="component" value="Chromosome"/>
</dbReference>
<dbReference type="PRINTS" id="PR00096">
    <property type="entry name" value="GATASE"/>
</dbReference>
<dbReference type="InterPro" id="IPR006221">
    <property type="entry name" value="TrpG/PapA_dom"/>
</dbReference>
<name>A0A4V1A372_9BACL</name>
<feature type="domain" description="Glutamine amidotransferase" evidence="2">
    <location>
        <begin position="3"/>
        <end position="187"/>
    </location>
</feature>
<dbReference type="SUPFAM" id="SSF52317">
    <property type="entry name" value="Class I glutamine amidotransferase-like"/>
    <property type="match status" value="1"/>
</dbReference>
<evidence type="ECO:0000259" key="2">
    <source>
        <dbReference type="Pfam" id="PF00117"/>
    </source>
</evidence>
<dbReference type="PANTHER" id="PTHR43418:SF4">
    <property type="entry name" value="MULTIFUNCTIONAL TRYPTOPHAN BIOSYNTHESIS PROTEIN"/>
    <property type="match status" value="1"/>
</dbReference>
<dbReference type="PRINTS" id="PR00099">
    <property type="entry name" value="CPSGATASE"/>
</dbReference>
<dbReference type="PROSITE" id="PS51273">
    <property type="entry name" value="GATASE_TYPE_1"/>
    <property type="match status" value="1"/>
</dbReference>
<dbReference type="InterPro" id="IPR050472">
    <property type="entry name" value="Anth_synth/Amidotransfase"/>
</dbReference>
<dbReference type="EMBL" id="CP036528">
    <property type="protein sequence ID" value="QBK26240.1"/>
    <property type="molecule type" value="Genomic_DNA"/>
</dbReference>
<dbReference type="FunFam" id="3.40.50.880:FF:000003">
    <property type="entry name" value="Anthranilate synthase component II"/>
    <property type="match status" value="1"/>
</dbReference>
<dbReference type="GO" id="GO:0005829">
    <property type="term" value="C:cytosol"/>
    <property type="evidence" value="ECO:0007669"/>
    <property type="project" value="TreeGrafter"/>
</dbReference>
<keyword evidence="1" id="KW-0315">Glutamine amidotransferase</keyword>
<dbReference type="Gene3D" id="3.40.50.880">
    <property type="match status" value="1"/>
</dbReference>
<keyword evidence="4" id="KW-1185">Reference proteome</keyword>
<dbReference type="InterPro" id="IPR017926">
    <property type="entry name" value="GATASE"/>
</dbReference>
<dbReference type="GO" id="GO:0004049">
    <property type="term" value="F:anthranilate synthase activity"/>
    <property type="evidence" value="ECO:0007669"/>
    <property type="project" value="TreeGrafter"/>
</dbReference>
<dbReference type="GO" id="GO:0000162">
    <property type="term" value="P:L-tryptophan biosynthetic process"/>
    <property type="evidence" value="ECO:0007669"/>
    <property type="project" value="TreeGrafter"/>
</dbReference>
<gene>
    <name evidence="3" type="ORF">DKZ56_10425</name>
</gene>
<dbReference type="PRINTS" id="PR00097">
    <property type="entry name" value="ANTSNTHASEII"/>
</dbReference>
<dbReference type="AlphaFoldDB" id="A0A4V1A372"/>
<dbReference type="PANTHER" id="PTHR43418">
    <property type="entry name" value="MULTIFUNCTIONAL TRYPTOPHAN BIOSYNTHESIS PROTEIN-RELATED"/>
    <property type="match status" value="1"/>
</dbReference>
<accession>A0A4V1A372</accession>
<dbReference type="RefSeq" id="WP_208649930.1">
    <property type="nucleotide sequence ID" value="NZ_CP036528.1"/>
</dbReference>
<evidence type="ECO:0000256" key="1">
    <source>
        <dbReference type="ARBA" id="ARBA00022962"/>
    </source>
</evidence>
<dbReference type="Pfam" id="PF00117">
    <property type="entry name" value="GATase"/>
    <property type="match status" value="1"/>
</dbReference>